<dbReference type="GO" id="GO:0003899">
    <property type="term" value="F:DNA-directed RNA polymerase activity"/>
    <property type="evidence" value="ECO:0007669"/>
    <property type="project" value="InterPro"/>
</dbReference>
<dbReference type="GO" id="GO:0005736">
    <property type="term" value="C:RNA polymerase I complex"/>
    <property type="evidence" value="ECO:0007669"/>
    <property type="project" value="TreeGrafter"/>
</dbReference>
<dbReference type="PANTHER" id="PTHR10535">
    <property type="entry name" value="DNA-DIRECTED RNA POLYMERASES I, II, AND III SUBUNIT RPABC1"/>
    <property type="match status" value="1"/>
</dbReference>
<dbReference type="GO" id="GO:0005666">
    <property type="term" value="C:RNA polymerase III complex"/>
    <property type="evidence" value="ECO:0007669"/>
    <property type="project" value="TreeGrafter"/>
</dbReference>
<feature type="domain" description="RNA polymerase subunit H/Rpb5 C-terminal" evidence="2">
    <location>
        <begin position="142"/>
        <end position="215"/>
    </location>
</feature>
<dbReference type="Gene3D" id="3.40.1340.10">
    <property type="entry name" value="RNA polymerase, Rpb5, N-terminal domain"/>
    <property type="match status" value="1"/>
</dbReference>
<dbReference type="EMBL" id="MN739105">
    <property type="protein sequence ID" value="QHS89141.1"/>
    <property type="molecule type" value="Genomic_DNA"/>
</dbReference>
<dbReference type="Pfam" id="PF01191">
    <property type="entry name" value="RNA_pol_Rpb5_C"/>
    <property type="match status" value="1"/>
</dbReference>
<dbReference type="GO" id="GO:0006362">
    <property type="term" value="P:transcription elongation by RNA polymerase I"/>
    <property type="evidence" value="ECO:0007669"/>
    <property type="project" value="TreeGrafter"/>
</dbReference>
<reference evidence="3" key="1">
    <citation type="journal article" date="2020" name="Nature">
        <title>Giant virus diversity and host interactions through global metagenomics.</title>
        <authorList>
            <person name="Schulz F."/>
            <person name="Roux S."/>
            <person name="Paez-Espino D."/>
            <person name="Jungbluth S."/>
            <person name="Walsh D.A."/>
            <person name="Denef V.J."/>
            <person name="McMahon K.D."/>
            <person name="Konstantinidis K.T."/>
            <person name="Eloe-Fadrosh E.A."/>
            <person name="Kyrpides N.C."/>
            <person name="Woyke T."/>
        </authorList>
    </citation>
    <scope>NUCLEOTIDE SEQUENCE</scope>
    <source>
        <strain evidence="3">GVMAG-M-3300010158-59</strain>
    </source>
</reference>
<evidence type="ECO:0000256" key="1">
    <source>
        <dbReference type="ARBA" id="ARBA00023163"/>
    </source>
</evidence>
<dbReference type="InterPro" id="IPR035913">
    <property type="entry name" value="RPB5-like_sf"/>
</dbReference>
<sequence>MATQNSSSNISSVYKSRKTVLQLMEKQGYNTEEYDNFSVNDVNSMFQNKQLDMLLEQKEADPSEKSKKKIYITYYLAKTLRPQNVQEIIDDLFNLEEVLTKKDTLMIIVKEEMNETLINLLKHIWEQDGILIVIQNIKRLQYNILEHVLIPDHRILNSTEYQEVKERYNIMDDIQFPEISRFDPVAQIIGIRPGQVCEIIRPSKTSIQGKYYRICV</sequence>
<dbReference type="InterPro" id="IPR014381">
    <property type="entry name" value="Arch_Rpo5/euc_Rpb5"/>
</dbReference>
<dbReference type="InterPro" id="IPR000783">
    <property type="entry name" value="RNA_pol_subH/Rpb5_C"/>
</dbReference>
<keyword evidence="1" id="KW-0804">Transcription</keyword>
<proteinExistence type="predicted"/>
<dbReference type="InterPro" id="IPR036710">
    <property type="entry name" value="RNA_pol_Rpb5_N_sf"/>
</dbReference>
<dbReference type="AlphaFoldDB" id="A0A6C0BBP0"/>
<dbReference type="GO" id="GO:0006366">
    <property type="term" value="P:transcription by RNA polymerase II"/>
    <property type="evidence" value="ECO:0007669"/>
    <property type="project" value="TreeGrafter"/>
</dbReference>
<dbReference type="GO" id="GO:0003677">
    <property type="term" value="F:DNA binding"/>
    <property type="evidence" value="ECO:0007669"/>
    <property type="project" value="InterPro"/>
</dbReference>
<dbReference type="GO" id="GO:0042797">
    <property type="term" value="P:tRNA transcription by RNA polymerase III"/>
    <property type="evidence" value="ECO:0007669"/>
    <property type="project" value="TreeGrafter"/>
</dbReference>
<dbReference type="PANTHER" id="PTHR10535:SF0">
    <property type="entry name" value="DNA-DIRECTED RNA POLYMERASES I, II, AND III SUBUNIT RPABC1"/>
    <property type="match status" value="1"/>
</dbReference>
<accession>A0A6C0BBP0</accession>
<name>A0A6C0BBP0_9ZZZZ</name>
<dbReference type="PIRSF" id="PIRSF000747">
    <property type="entry name" value="RPB5"/>
    <property type="match status" value="1"/>
</dbReference>
<dbReference type="Gene3D" id="3.90.940.20">
    <property type="entry name" value="RPB5-like RNA polymerase subunit"/>
    <property type="match status" value="1"/>
</dbReference>
<protein>
    <recommendedName>
        <fullName evidence="2">RNA polymerase subunit H/Rpb5 C-terminal domain-containing protein</fullName>
    </recommendedName>
</protein>
<evidence type="ECO:0000259" key="2">
    <source>
        <dbReference type="Pfam" id="PF01191"/>
    </source>
</evidence>
<dbReference type="GO" id="GO:0005665">
    <property type="term" value="C:RNA polymerase II, core complex"/>
    <property type="evidence" value="ECO:0007669"/>
    <property type="project" value="TreeGrafter"/>
</dbReference>
<evidence type="ECO:0000313" key="3">
    <source>
        <dbReference type="EMBL" id="QHS89141.1"/>
    </source>
</evidence>
<dbReference type="SUPFAM" id="SSF55287">
    <property type="entry name" value="RPB5-like RNA polymerase subunit"/>
    <property type="match status" value="1"/>
</dbReference>
<organism evidence="3">
    <name type="scientific">viral metagenome</name>
    <dbReference type="NCBI Taxonomy" id="1070528"/>
    <lineage>
        <taxon>unclassified sequences</taxon>
        <taxon>metagenomes</taxon>
        <taxon>organismal metagenomes</taxon>
    </lineage>
</organism>